<accession>A0A225VDF4</accession>
<organism evidence="1 2">
    <name type="scientific">Phytophthora megakarya</name>
    <dbReference type="NCBI Taxonomy" id="4795"/>
    <lineage>
        <taxon>Eukaryota</taxon>
        <taxon>Sar</taxon>
        <taxon>Stramenopiles</taxon>
        <taxon>Oomycota</taxon>
        <taxon>Peronosporomycetes</taxon>
        <taxon>Peronosporales</taxon>
        <taxon>Peronosporaceae</taxon>
        <taxon>Phytophthora</taxon>
    </lineage>
</organism>
<reference evidence="2" key="1">
    <citation type="submission" date="2017-03" db="EMBL/GenBank/DDBJ databases">
        <title>Phytopthora megakarya and P. palmivora, two closely related causual agents of cacao black pod achieved similar genome size and gene model numbers by different mechanisms.</title>
        <authorList>
            <person name="Ali S."/>
            <person name="Shao J."/>
            <person name="Larry D.J."/>
            <person name="Kronmiller B."/>
            <person name="Shen D."/>
            <person name="Strem M.D."/>
            <person name="Melnick R.L."/>
            <person name="Guiltinan M.J."/>
            <person name="Tyler B.M."/>
            <person name="Meinhardt L.W."/>
            <person name="Bailey B.A."/>
        </authorList>
    </citation>
    <scope>NUCLEOTIDE SEQUENCE [LARGE SCALE GENOMIC DNA]</scope>
    <source>
        <strain evidence="2">zdho120</strain>
    </source>
</reference>
<feature type="non-terminal residue" evidence="1">
    <location>
        <position position="1"/>
    </location>
</feature>
<protein>
    <submittedName>
        <fullName evidence="1">Uncharacterized protein</fullName>
    </submittedName>
</protein>
<name>A0A225VDF4_9STRA</name>
<sequence>LADTSRRQYDSTWEQWTSFSNRFGRSPMVASARPSLQLIFFAIERWSHPVSRSMLDWIATNIDYKKPKHRLVLGAALLGFFYLLRSSEFLAVKGGRHNYALEVRDVEVLDITGRPAVTFDRATHAVTTLRGIKKDKVHLASSTDLEIHESAQLSVPH</sequence>
<dbReference type="AlphaFoldDB" id="A0A225VDF4"/>
<comment type="caution">
    <text evidence="1">The sequence shown here is derived from an EMBL/GenBank/DDBJ whole genome shotgun (WGS) entry which is preliminary data.</text>
</comment>
<evidence type="ECO:0000313" key="2">
    <source>
        <dbReference type="Proteomes" id="UP000198211"/>
    </source>
</evidence>
<dbReference type="Proteomes" id="UP000198211">
    <property type="component" value="Unassembled WGS sequence"/>
</dbReference>
<evidence type="ECO:0000313" key="1">
    <source>
        <dbReference type="EMBL" id="OWZ03666.1"/>
    </source>
</evidence>
<keyword evidence="2" id="KW-1185">Reference proteome</keyword>
<dbReference type="EMBL" id="NBNE01005389">
    <property type="protein sequence ID" value="OWZ03666.1"/>
    <property type="molecule type" value="Genomic_DNA"/>
</dbReference>
<proteinExistence type="predicted"/>
<gene>
    <name evidence="1" type="ORF">PHMEG_00024560</name>
</gene>
<dbReference type="STRING" id="4795.A0A225VDF4"/>